<organism evidence="3 4">
    <name type="scientific">Mizuhopecten yessoensis</name>
    <name type="common">Japanese scallop</name>
    <name type="synonym">Patinopecten yessoensis</name>
    <dbReference type="NCBI Taxonomy" id="6573"/>
    <lineage>
        <taxon>Eukaryota</taxon>
        <taxon>Metazoa</taxon>
        <taxon>Spiralia</taxon>
        <taxon>Lophotrochozoa</taxon>
        <taxon>Mollusca</taxon>
        <taxon>Bivalvia</taxon>
        <taxon>Autobranchia</taxon>
        <taxon>Pteriomorphia</taxon>
        <taxon>Pectinida</taxon>
        <taxon>Pectinoidea</taxon>
        <taxon>Pectinidae</taxon>
        <taxon>Mizuhopecten</taxon>
    </lineage>
</organism>
<proteinExistence type="predicted"/>
<dbReference type="STRING" id="6573.A0A210PLC9"/>
<dbReference type="PANTHER" id="PTHR14735:SF1">
    <property type="entry name" value="COILED-COIL DOMAIN-CONTAINING PROTEIN 134"/>
    <property type="match status" value="1"/>
</dbReference>
<feature type="chain" id="PRO_5012080847" description="Coiled-coil domain-containing protein 134" evidence="2">
    <location>
        <begin position="20"/>
        <end position="236"/>
    </location>
</feature>
<keyword evidence="4" id="KW-1185">Reference proteome</keyword>
<feature type="compositionally biased region" description="Basic and acidic residues" evidence="1">
    <location>
        <begin position="201"/>
        <end position="211"/>
    </location>
</feature>
<evidence type="ECO:0000256" key="2">
    <source>
        <dbReference type="SAM" id="SignalP"/>
    </source>
</evidence>
<evidence type="ECO:0000313" key="3">
    <source>
        <dbReference type="EMBL" id="OWF37277.1"/>
    </source>
</evidence>
<feature type="region of interest" description="Disordered" evidence="1">
    <location>
        <begin position="20"/>
        <end position="41"/>
    </location>
</feature>
<feature type="compositionally biased region" description="Basic and acidic residues" evidence="1">
    <location>
        <begin position="28"/>
        <end position="40"/>
    </location>
</feature>
<protein>
    <recommendedName>
        <fullName evidence="5">Coiled-coil domain-containing protein 134</fullName>
    </recommendedName>
</protein>
<evidence type="ECO:0008006" key="5">
    <source>
        <dbReference type="Google" id="ProtNLM"/>
    </source>
</evidence>
<gene>
    <name evidence="3" type="ORF">KP79_PYT12699</name>
</gene>
<dbReference type="Proteomes" id="UP000242188">
    <property type="component" value="Unassembled WGS sequence"/>
</dbReference>
<dbReference type="PANTHER" id="PTHR14735">
    <property type="entry name" value="COILED-COIL DOMAIN-CONTAINING PROTEIN 134"/>
    <property type="match status" value="1"/>
</dbReference>
<dbReference type="Pfam" id="PF15002">
    <property type="entry name" value="ERK-JNK_inhib"/>
    <property type="match status" value="1"/>
</dbReference>
<feature type="signal peptide" evidence="2">
    <location>
        <begin position="1"/>
        <end position="19"/>
    </location>
</feature>
<dbReference type="EMBL" id="NEDP02005592">
    <property type="protein sequence ID" value="OWF37277.1"/>
    <property type="molecule type" value="Genomic_DNA"/>
</dbReference>
<name>A0A210PLC9_MIZYE</name>
<accession>A0A210PLC9</accession>
<evidence type="ECO:0000256" key="1">
    <source>
        <dbReference type="SAM" id="MobiDB-lite"/>
    </source>
</evidence>
<feature type="compositionally biased region" description="Basic residues" evidence="1">
    <location>
        <begin position="212"/>
        <end position="225"/>
    </location>
</feature>
<reference evidence="3 4" key="1">
    <citation type="journal article" date="2017" name="Nat. Ecol. Evol.">
        <title>Scallop genome provides insights into evolution of bilaterian karyotype and development.</title>
        <authorList>
            <person name="Wang S."/>
            <person name="Zhang J."/>
            <person name="Jiao W."/>
            <person name="Li J."/>
            <person name="Xun X."/>
            <person name="Sun Y."/>
            <person name="Guo X."/>
            <person name="Huan P."/>
            <person name="Dong B."/>
            <person name="Zhang L."/>
            <person name="Hu X."/>
            <person name="Sun X."/>
            <person name="Wang J."/>
            <person name="Zhao C."/>
            <person name="Wang Y."/>
            <person name="Wang D."/>
            <person name="Huang X."/>
            <person name="Wang R."/>
            <person name="Lv J."/>
            <person name="Li Y."/>
            <person name="Zhang Z."/>
            <person name="Liu B."/>
            <person name="Lu W."/>
            <person name="Hui Y."/>
            <person name="Liang J."/>
            <person name="Zhou Z."/>
            <person name="Hou R."/>
            <person name="Li X."/>
            <person name="Liu Y."/>
            <person name="Li H."/>
            <person name="Ning X."/>
            <person name="Lin Y."/>
            <person name="Zhao L."/>
            <person name="Xing Q."/>
            <person name="Dou J."/>
            <person name="Li Y."/>
            <person name="Mao J."/>
            <person name="Guo H."/>
            <person name="Dou H."/>
            <person name="Li T."/>
            <person name="Mu C."/>
            <person name="Jiang W."/>
            <person name="Fu Q."/>
            <person name="Fu X."/>
            <person name="Miao Y."/>
            <person name="Liu J."/>
            <person name="Yu Q."/>
            <person name="Li R."/>
            <person name="Liao H."/>
            <person name="Li X."/>
            <person name="Kong Y."/>
            <person name="Jiang Z."/>
            <person name="Chourrout D."/>
            <person name="Li R."/>
            <person name="Bao Z."/>
        </authorList>
    </citation>
    <scope>NUCLEOTIDE SEQUENCE [LARGE SCALE GENOMIC DNA]</scope>
    <source>
        <strain evidence="3 4">PY_sf001</strain>
    </source>
</reference>
<feature type="compositionally biased region" description="Gly residues" evidence="1">
    <location>
        <begin position="227"/>
        <end position="236"/>
    </location>
</feature>
<sequence length="236" mass="26631">MYRLSILFVTCAIIGGVSASGDGSGGGKSEESQQSHEGEGKVSPIDMYRSLFEKHRVMQLDAVKSIQTFGDYAQRHQLVKIMVQQLFKVLGEGKVNLTEWGYMPGDPFPTNTTVRDSMSKVLENVAMFGDLVLRLPDIAHDIFDKNKEWQLILGWGVWFCNESKIFQGNSAKLLSLMAQEVNLVPRDENYVNPFKNENLMKEQMRITDSKQKSKSKKKKERKKGPRLSGGGKHTEL</sequence>
<keyword evidence="2" id="KW-0732">Signal</keyword>
<feature type="region of interest" description="Disordered" evidence="1">
    <location>
        <begin position="201"/>
        <end position="236"/>
    </location>
</feature>
<dbReference type="InterPro" id="IPR026321">
    <property type="entry name" value="CC134"/>
</dbReference>
<evidence type="ECO:0000313" key="4">
    <source>
        <dbReference type="Proteomes" id="UP000242188"/>
    </source>
</evidence>
<dbReference type="AlphaFoldDB" id="A0A210PLC9"/>
<dbReference type="OrthoDB" id="5854099at2759"/>
<comment type="caution">
    <text evidence="3">The sequence shown here is derived from an EMBL/GenBank/DDBJ whole genome shotgun (WGS) entry which is preliminary data.</text>
</comment>